<comment type="caution">
    <text evidence="1">The sequence shown here is derived from an EMBL/GenBank/DDBJ whole genome shotgun (WGS) entry which is preliminary data.</text>
</comment>
<evidence type="ECO:0000313" key="2">
    <source>
        <dbReference type="Proteomes" id="UP000189670"/>
    </source>
</evidence>
<dbReference type="SUPFAM" id="SSF49464">
    <property type="entry name" value="Carboxypeptidase regulatory domain-like"/>
    <property type="match status" value="3"/>
</dbReference>
<dbReference type="InterPro" id="IPR008969">
    <property type="entry name" value="CarboxyPept-like_regulatory"/>
</dbReference>
<protein>
    <submittedName>
        <fullName evidence="1">Uncharacterized protein</fullName>
    </submittedName>
</protein>
<dbReference type="EMBL" id="ATBP01000709">
    <property type="protein sequence ID" value="ETR69201.1"/>
    <property type="molecule type" value="Genomic_DNA"/>
</dbReference>
<accession>A0A1V1P320</accession>
<proteinExistence type="predicted"/>
<gene>
    <name evidence="1" type="ORF">OMM_09808</name>
</gene>
<sequence length="484" mass="54143">MFADASCRKPQNLINIWWNGENGTPQCTKASSVSIQSGATRSHINFTMLTGKVIHGQVINRHGTPIPDVCVAATSHCASQWFSGALTNDKGQFSIQGLPANVYYLHIHPQCSFSRHIKKQVWWIGGNQISSDCQKAVSIALTNVNEITDIVFQIDAQPALTGQVQSITQIPIANVCVNIKGFCENKWFGSAITDNNGIYSFDTIPQEEFYLQTSVSCQKTQKYINAWWNSRGGHPSCQNAEPIVLKADTSHDFTLQAGNMIQGQVFNKKHQPLPNVCVIASGKCQKDWFGQTITNENGAYNLIVPDGQYYLLTDTSCDTPNFYVNQWWRSQTGALDCQDAQPIEVANNQTKKRINFSLQTGGLLAGNIVSHEKKPLPNTCIAVTRKCDQSVMLIDQTDAHGHFTKVLPAGTYHVKTDYQCKSHPVWTREIHTKTPAKNIFMDQWWKKHKAPLIARNHRLLTFAWVKNPNQLILCYHLAVLFPGV</sequence>
<dbReference type="Gene3D" id="2.60.40.1120">
    <property type="entry name" value="Carboxypeptidase-like, regulatory domain"/>
    <property type="match status" value="1"/>
</dbReference>
<dbReference type="Proteomes" id="UP000189670">
    <property type="component" value="Unassembled WGS sequence"/>
</dbReference>
<evidence type="ECO:0000313" key="1">
    <source>
        <dbReference type="EMBL" id="ETR69201.1"/>
    </source>
</evidence>
<organism evidence="1 2">
    <name type="scientific">Candidatus Magnetoglobus multicellularis str. Araruama</name>
    <dbReference type="NCBI Taxonomy" id="890399"/>
    <lineage>
        <taxon>Bacteria</taxon>
        <taxon>Pseudomonadati</taxon>
        <taxon>Thermodesulfobacteriota</taxon>
        <taxon>Desulfobacteria</taxon>
        <taxon>Desulfobacterales</taxon>
        <taxon>Desulfobacteraceae</taxon>
        <taxon>Candidatus Magnetoglobus</taxon>
    </lineage>
</organism>
<name>A0A1V1P320_9BACT</name>
<reference evidence="2" key="1">
    <citation type="submission" date="2012-11" db="EMBL/GenBank/DDBJ databases">
        <authorList>
            <person name="Lucero-Rivera Y.E."/>
            <person name="Tovar-Ramirez D."/>
        </authorList>
    </citation>
    <scope>NUCLEOTIDE SEQUENCE [LARGE SCALE GENOMIC DNA]</scope>
    <source>
        <strain evidence="2">Araruama</strain>
    </source>
</reference>
<dbReference type="AlphaFoldDB" id="A0A1V1P320"/>
<dbReference type="SUPFAM" id="SSF49478">
    <property type="entry name" value="Cna protein B-type domain"/>
    <property type="match status" value="1"/>
</dbReference>